<protein>
    <submittedName>
        <fullName evidence="1">18556_t:CDS:1</fullName>
    </submittedName>
</protein>
<evidence type="ECO:0000313" key="1">
    <source>
        <dbReference type="EMBL" id="CAG8787286.1"/>
    </source>
</evidence>
<sequence>MSSGPSRSDVVHRMDSGAYCESCSKCGQRLPFSKWCQHCEKKQFQNSFVSWTSGSGKLDKLIRSSQNKA</sequence>
<accession>A0A9N9JNT6</accession>
<dbReference type="EMBL" id="CAJVPV010057855">
    <property type="protein sequence ID" value="CAG8787286.1"/>
    <property type="molecule type" value="Genomic_DNA"/>
</dbReference>
<organism evidence="1 2">
    <name type="scientific">Acaulospora morrowiae</name>
    <dbReference type="NCBI Taxonomy" id="94023"/>
    <lineage>
        <taxon>Eukaryota</taxon>
        <taxon>Fungi</taxon>
        <taxon>Fungi incertae sedis</taxon>
        <taxon>Mucoromycota</taxon>
        <taxon>Glomeromycotina</taxon>
        <taxon>Glomeromycetes</taxon>
        <taxon>Diversisporales</taxon>
        <taxon>Acaulosporaceae</taxon>
        <taxon>Acaulospora</taxon>
    </lineage>
</organism>
<name>A0A9N9JNT6_9GLOM</name>
<evidence type="ECO:0000313" key="2">
    <source>
        <dbReference type="Proteomes" id="UP000789342"/>
    </source>
</evidence>
<dbReference type="AlphaFoldDB" id="A0A9N9JNT6"/>
<proteinExistence type="predicted"/>
<dbReference type="OrthoDB" id="2425936at2759"/>
<keyword evidence="2" id="KW-1185">Reference proteome</keyword>
<comment type="caution">
    <text evidence="1">The sequence shown here is derived from an EMBL/GenBank/DDBJ whole genome shotgun (WGS) entry which is preliminary data.</text>
</comment>
<reference evidence="1" key="1">
    <citation type="submission" date="2021-06" db="EMBL/GenBank/DDBJ databases">
        <authorList>
            <person name="Kallberg Y."/>
            <person name="Tangrot J."/>
            <person name="Rosling A."/>
        </authorList>
    </citation>
    <scope>NUCLEOTIDE SEQUENCE</scope>
    <source>
        <strain evidence="1">CL551</strain>
    </source>
</reference>
<gene>
    <name evidence="1" type="ORF">AMORRO_LOCUS17837</name>
</gene>
<feature type="non-terminal residue" evidence="1">
    <location>
        <position position="69"/>
    </location>
</feature>
<dbReference type="Proteomes" id="UP000789342">
    <property type="component" value="Unassembled WGS sequence"/>
</dbReference>